<keyword evidence="2" id="KW-0479">Metal-binding</keyword>
<protein>
    <submittedName>
        <fullName evidence="10">Beta-barrel assembly-enhancing protease</fullName>
        <ecNumber evidence="10">3.4.-.-</ecNumber>
    </submittedName>
</protein>
<evidence type="ECO:0000313" key="10">
    <source>
        <dbReference type="EMBL" id="CAH9055682.1"/>
    </source>
</evidence>
<dbReference type="PANTHER" id="PTHR22726:SF24">
    <property type="entry name" value="M48 FAMILY METALLOPEPTIDASE"/>
    <property type="match status" value="1"/>
</dbReference>
<evidence type="ECO:0000256" key="1">
    <source>
        <dbReference type="ARBA" id="ARBA00022670"/>
    </source>
</evidence>
<name>A0A9W4QVX6_9GAMM</name>
<feature type="transmembrane region" description="Helical" evidence="7">
    <location>
        <begin position="17"/>
        <end position="36"/>
    </location>
</feature>
<evidence type="ECO:0000256" key="4">
    <source>
        <dbReference type="ARBA" id="ARBA00022833"/>
    </source>
</evidence>
<keyword evidence="5 6" id="KW-0482">Metalloprotease</keyword>
<comment type="caution">
    <text evidence="10">The sequence shown here is derived from an EMBL/GenBank/DDBJ whole genome shotgun (WGS) entry which is preliminary data.</text>
</comment>
<evidence type="ECO:0000256" key="3">
    <source>
        <dbReference type="ARBA" id="ARBA00022801"/>
    </source>
</evidence>
<keyword evidence="4 6" id="KW-0862">Zinc</keyword>
<dbReference type="InterPro" id="IPR051156">
    <property type="entry name" value="Mito/Outer_Membr_Metalloprot"/>
</dbReference>
<dbReference type="InterPro" id="IPR001915">
    <property type="entry name" value="Peptidase_M48"/>
</dbReference>
<reference evidence="10 12" key="1">
    <citation type="submission" date="2022-07" db="EMBL/GenBank/DDBJ databases">
        <authorList>
            <person name="Criscuolo A."/>
        </authorList>
    </citation>
    <scope>NUCLEOTIDE SEQUENCE</scope>
    <source>
        <strain evidence="12">CIP 111951</strain>
        <strain evidence="10">CIP111854</strain>
        <strain evidence="9">CIP111951</strain>
    </source>
</reference>
<evidence type="ECO:0000259" key="8">
    <source>
        <dbReference type="Pfam" id="PF01435"/>
    </source>
</evidence>
<dbReference type="GO" id="GO:0046872">
    <property type="term" value="F:metal ion binding"/>
    <property type="evidence" value="ECO:0007669"/>
    <property type="project" value="UniProtKB-KW"/>
</dbReference>
<comment type="cofactor">
    <cofactor evidence="6">
        <name>Zn(2+)</name>
        <dbReference type="ChEBI" id="CHEBI:29105"/>
    </cofactor>
    <text evidence="6">Binds 1 zinc ion per subunit.</text>
</comment>
<dbReference type="EMBL" id="CAMAPC010000005">
    <property type="protein sequence ID" value="CAH9055682.1"/>
    <property type="molecule type" value="Genomic_DNA"/>
</dbReference>
<evidence type="ECO:0000256" key="6">
    <source>
        <dbReference type="RuleBase" id="RU003983"/>
    </source>
</evidence>
<dbReference type="CDD" id="cd07332">
    <property type="entry name" value="M48C_Oma1_like"/>
    <property type="match status" value="1"/>
</dbReference>
<evidence type="ECO:0000313" key="12">
    <source>
        <dbReference type="Proteomes" id="UP001152485"/>
    </source>
</evidence>
<dbReference type="Pfam" id="PF01435">
    <property type="entry name" value="Peptidase_M48"/>
    <property type="match status" value="1"/>
</dbReference>
<evidence type="ECO:0000313" key="9">
    <source>
        <dbReference type="EMBL" id="CAH9053941.1"/>
    </source>
</evidence>
<organism evidence="10 11">
    <name type="scientific">Pseudoalteromonas holothuriae</name>
    <dbReference type="NCBI Taxonomy" id="2963714"/>
    <lineage>
        <taxon>Bacteria</taxon>
        <taxon>Pseudomonadati</taxon>
        <taxon>Pseudomonadota</taxon>
        <taxon>Gammaproteobacteria</taxon>
        <taxon>Alteromonadales</taxon>
        <taxon>Pseudoalteromonadaceae</taxon>
        <taxon>Pseudoalteromonas</taxon>
    </lineage>
</organism>
<dbReference type="Proteomes" id="UP001152485">
    <property type="component" value="Unassembled WGS sequence"/>
</dbReference>
<evidence type="ECO:0000256" key="5">
    <source>
        <dbReference type="ARBA" id="ARBA00023049"/>
    </source>
</evidence>
<evidence type="ECO:0000313" key="11">
    <source>
        <dbReference type="Proteomes" id="UP001152467"/>
    </source>
</evidence>
<sequence length="255" mass="28623">MNSSLETRINAQQQKQWLWIIVSALIVVVFAGYQFYTQSIPYLAEKIAAAIPKSIYQAIDENSLTTLDDSELKSTKLSEAKQQELQLLFDKLVKDKADSEREFKLKFRNWNDQANAMALANGTVVITDAMVNLTTDQQELSAVLLHEIGHVEHNHVMESLVSSSIVYVSLSFLLGDISAVSNIALQGTVVGIHNSYSRQAELEADKYALTKLNALYGSDQAIKSVLTKLEKEHNSEFSWLSTHPSFEERIDKIDK</sequence>
<dbReference type="EMBL" id="CAMAPD010000003">
    <property type="protein sequence ID" value="CAH9053941.1"/>
    <property type="molecule type" value="Genomic_DNA"/>
</dbReference>
<dbReference type="Proteomes" id="UP001152467">
    <property type="component" value="Unassembled WGS sequence"/>
</dbReference>
<accession>A0A9W4QVX6</accession>
<dbReference type="GO" id="GO:0004222">
    <property type="term" value="F:metalloendopeptidase activity"/>
    <property type="evidence" value="ECO:0007669"/>
    <property type="project" value="InterPro"/>
</dbReference>
<feature type="domain" description="Peptidase M48" evidence="8">
    <location>
        <begin position="80"/>
        <end position="254"/>
    </location>
</feature>
<dbReference type="AlphaFoldDB" id="A0A9W4QVX6"/>
<keyword evidence="3 6" id="KW-0378">Hydrolase</keyword>
<dbReference type="EC" id="3.4.-.-" evidence="10"/>
<dbReference type="GO" id="GO:0051603">
    <property type="term" value="P:proteolysis involved in protein catabolic process"/>
    <property type="evidence" value="ECO:0007669"/>
    <property type="project" value="TreeGrafter"/>
</dbReference>
<comment type="similarity">
    <text evidence="6">Belongs to the peptidase M48 family.</text>
</comment>
<gene>
    <name evidence="10" type="primary">bepA_2</name>
    <name evidence="9" type="synonym">bepA_1</name>
    <name evidence="10" type="ORF">PSECIP111854_01627</name>
    <name evidence="9" type="ORF">PSECIP111951_00925</name>
</gene>
<evidence type="ECO:0000256" key="2">
    <source>
        <dbReference type="ARBA" id="ARBA00022723"/>
    </source>
</evidence>
<proteinExistence type="inferred from homology"/>
<dbReference type="PANTHER" id="PTHR22726">
    <property type="entry name" value="METALLOENDOPEPTIDASE OMA1"/>
    <property type="match status" value="1"/>
</dbReference>
<keyword evidence="7" id="KW-1133">Transmembrane helix</keyword>
<dbReference type="GO" id="GO:0016020">
    <property type="term" value="C:membrane"/>
    <property type="evidence" value="ECO:0007669"/>
    <property type="project" value="TreeGrafter"/>
</dbReference>
<keyword evidence="7" id="KW-0472">Membrane</keyword>
<dbReference type="RefSeq" id="WP_261592110.1">
    <property type="nucleotide sequence ID" value="NZ_CAMAPC010000005.1"/>
</dbReference>
<evidence type="ECO:0000256" key="7">
    <source>
        <dbReference type="SAM" id="Phobius"/>
    </source>
</evidence>
<keyword evidence="1 6" id="KW-0645">Protease</keyword>
<keyword evidence="11" id="KW-1185">Reference proteome</keyword>
<keyword evidence="7" id="KW-0812">Transmembrane</keyword>
<dbReference type="Gene3D" id="3.30.2010.10">
    <property type="entry name" value="Metalloproteases ('zincins'), catalytic domain"/>
    <property type="match status" value="1"/>
</dbReference>